<gene>
    <name evidence="9" type="ORF">HUG17_5651</name>
</gene>
<evidence type="ECO:0000256" key="3">
    <source>
        <dbReference type="ARBA" id="ARBA00023015"/>
    </source>
</evidence>
<evidence type="ECO:0000313" key="9">
    <source>
        <dbReference type="EMBL" id="KAH7642604.1"/>
    </source>
</evidence>
<feature type="domain" description="AXH" evidence="8">
    <location>
        <begin position="431"/>
        <end position="545"/>
    </location>
</feature>
<feature type="region of interest" description="Disordered" evidence="7">
    <location>
        <begin position="410"/>
        <end position="433"/>
    </location>
</feature>
<reference evidence="9" key="2">
    <citation type="journal article" date="2021" name="World Allergy Organ. J.">
        <title>Chromosome-level assembly of Dermatophagoides farinae genome and transcriptome reveals two novel allergens Der f 37 and Der f 39.</title>
        <authorList>
            <person name="Chen J."/>
            <person name="Cai Z."/>
            <person name="Fan D."/>
            <person name="Hu J."/>
            <person name="Hou Y."/>
            <person name="He Y."/>
            <person name="Zhang Z."/>
            <person name="Zhao Z."/>
            <person name="Gao P."/>
            <person name="Hu W."/>
            <person name="Sun J."/>
            <person name="Li J."/>
            <person name="Ji K."/>
        </authorList>
    </citation>
    <scope>NUCLEOTIDE SEQUENCE</scope>
    <source>
        <strain evidence="9">JKM2019</strain>
    </source>
</reference>
<organism evidence="9">
    <name type="scientific">Dermatophagoides farinae</name>
    <name type="common">American house dust mite</name>
    <dbReference type="NCBI Taxonomy" id="6954"/>
    <lineage>
        <taxon>Eukaryota</taxon>
        <taxon>Metazoa</taxon>
        <taxon>Ecdysozoa</taxon>
        <taxon>Arthropoda</taxon>
        <taxon>Chelicerata</taxon>
        <taxon>Arachnida</taxon>
        <taxon>Acari</taxon>
        <taxon>Acariformes</taxon>
        <taxon>Sarcoptiformes</taxon>
        <taxon>Astigmata</taxon>
        <taxon>Psoroptidia</taxon>
        <taxon>Analgoidea</taxon>
        <taxon>Pyroglyphidae</taxon>
        <taxon>Dermatophagoidinae</taxon>
        <taxon>Dermatophagoides</taxon>
    </lineage>
</organism>
<feature type="compositionally biased region" description="Basic and acidic residues" evidence="7">
    <location>
        <begin position="738"/>
        <end position="747"/>
    </location>
</feature>
<dbReference type="InterPro" id="IPR036096">
    <property type="entry name" value="Ataxin_AXH_dom_sf"/>
</dbReference>
<dbReference type="GO" id="GO:0006355">
    <property type="term" value="P:regulation of DNA-templated transcription"/>
    <property type="evidence" value="ECO:0007669"/>
    <property type="project" value="InterPro"/>
</dbReference>
<comment type="subcellular location">
    <subcellularLocation>
        <location evidence="1">Nucleus</location>
    </subcellularLocation>
</comment>
<reference evidence="9" key="1">
    <citation type="submission" date="2020-06" db="EMBL/GenBank/DDBJ databases">
        <authorList>
            <person name="Ji K."/>
            <person name="Li J."/>
        </authorList>
    </citation>
    <scope>NUCLEOTIDE SEQUENCE</scope>
    <source>
        <strain evidence="9">JKM2019</strain>
        <tissue evidence="9">Whole body</tissue>
    </source>
</reference>
<evidence type="ECO:0000256" key="4">
    <source>
        <dbReference type="ARBA" id="ARBA00023125"/>
    </source>
</evidence>
<feature type="region of interest" description="Disordered" evidence="7">
    <location>
        <begin position="545"/>
        <end position="573"/>
    </location>
</feature>
<sequence length="780" mass="86824">MANNNTPNSIQAALALQQIQHQQQHANINGKITSDNNNNELIQTTTTTTTKDHLDSHSMKLKTKATLATPATTTTVATELTSAFRSMTTATQDSSIKEKFTFPSIDSPGKQPQPSGVNCSPGGNNKIQKCTNNGTITQSNPDLTWTNSSSSSSSSPSAAFVLPISNSSSPGITTTTGHLRPNPTSPSAFTYPHYLMPPIYSYYQQAAAAAASQTNQQPAASPISPFIVPNQLQPPPPPPSLHHHPLISPTISNNSSIFFHDHHLHRQQQQIKSNRDTNIESPSRINSPTTIIKENQTKIKANNNQIIDLTANRKCDITTTTTTKTNPPPTDIDKTTNNNPNDSTMNNGQQQQQQQQSLKRKNPDGSDKSKHKQQQQSIIDNNNQLSNNFHHHHHVNIDSSNNNSLLLKDVEKKSNHSSSSSSSKQDNHLMKKSTTKNLFPEYFRKGSTIRLGDGNLKKIEELVTRDFIDSATCNEKFSIELAEIVGQSRTKVSFDSPIDHPYFVYQEGWSSCSPTHTQKRYGLNCRRLIVGDIVVTLTSKQTKTTTTSGNSIVQDDSGGSKSSSIVSSYSSSTSSSLTNICSSTPKSKSKIRYLLVRGENYEKQTADLLQSISLYARRNAKLRDAGDIVAEKLNSISSAEILNPSLKRTVFELSKIFRLIQDHRDSEILYLEDKLLPLISEYGETLQKQREDLRSNTNKMLDSNRRLNWIRLSSSSSSSNTTTMNNQPTEMLAKRRSQSMERLDSNKHSIDRTEKFIQKSIQHYEMKKNIIFKVIRLLDQ</sequence>
<feature type="compositionally biased region" description="Low complexity" evidence="7">
    <location>
        <begin position="148"/>
        <end position="157"/>
    </location>
</feature>
<keyword evidence="5" id="KW-0804">Transcription</keyword>
<dbReference type="GO" id="GO:0005634">
    <property type="term" value="C:nucleus"/>
    <property type="evidence" value="ECO:0007669"/>
    <property type="project" value="UniProtKB-SubCell"/>
</dbReference>
<evidence type="ECO:0000256" key="1">
    <source>
        <dbReference type="ARBA" id="ARBA00004123"/>
    </source>
</evidence>
<dbReference type="SUPFAM" id="SSF102031">
    <property type="entry name" value="AXH domain"/>
    <property type="match status" value="1"/>
</dbReference>
<dbReference type="PROSITE" id="PS51148">
    <property type="entry name" value="AXH"/>
    <property type="match status" value="1"/>
</dbReference>
<keyword evidence="4" id="KW-0238">DNA-binding</keyword>
<feature type="compositionally biased region" description="Polar residues" evidence="7">
    <location>
        <begin position="720"/>
        <end position="729"/>
    </location>
</feature>
<dbReference type="InterPro" id="IPR003652">
    <property type="entry name" value="Ataxin_AXH_dom"/>
</dbReference>
<dbReference type="PANTHER" id="PTHR13392">
    <property type="entry name" value="ATAXIN 1"/>
    <property type="match status" value="1"/>
</dbReference>
<feature type="compositionally biased region" description="Polar residues" evidence="7">
    <location>
        <begin position="279"/>
        <end position="292"/>
    </location>
</feature>
<evidence type="ECO:0000259" key="8">
    <source>
        <dbReference type="PROSITE" id="PS51148"/>
    </source>
</evidence>
<comment type="caution">
    <text evidence="9">The sequence shown here is derived from an EMBL/GenBank/DDBJ whole genome shotgun (WGS) entry which is preliminary data.</text>
</comment>
<dbReference type="Pfam" id="PF06730">
    <property type="entry name" value="FAM92"/>
    <property type="match status" value="1"/>
</dbReference>
<feature type="region of interest" description="Disordered" evidence="7">
    <location>
        <begin position="319"/>
        <end position="376"/>
    </location>
</feature>
<dbReference type="Pfam" id="PF08517">
    <property type="entry name" value="AXH"/>
    <property type="match status" value="1"/>
</dbReference>
<feature type="region of interest" description="Disordered" evidence="7">
    <location>
        <begin position="213"/>
        <end position="292"/>
    </location>
</feature>
<keyword evidence="2" id="KW-0678">Repressor</keyword>
<evidence type="ECO:0000256" key="7">
    <source>
        <dbReference type="SAM" id="MobiDB-lite"/>
    </source>
</evidence>
<evidence type="ECO:0000256" key="6">
    <source>
        <dbReference type="ARBA" id="ARBA00023242"/>
    </source>
</evidence>
<feature type="compositionally biased region" description="Low complexity" evidence="7">
    <location>
        <begin position="557"/>
        <end position="573"/>
    </location>
</feature>
<dbReference type="Proteomes" id="UP000828236">
    <property type="component" value="Unassembled WGS sequence"/>
</dbReference>
<accession>A0A9D4P2R6</accession>
<keyword evidence="3" id="KW-0805">Transcription regulation</keyword>
<dbReference type="GO" id="GO:0003723">
    <property type="term" value="F:RNA binding"/>
    <property type="evidence" value="ECO:0007669"/>
    <property type="project" value="InterPro"/>
</dbReference>
<name>A0A9D4P2R6_DERFA</name>
<feature type="compositionally biased region" description="Low complexity" evidence="7">
    <location>
        <begin position="335"/>
        <end position="356"/>
    </location>
</feature>
<dbReference type="InterPro" id="IPR009602">
    <property type="entry name" value="CBAR/FAM92"/>
</dbReference>
<feature type="compositionally biased region" description="Polar residues" evidence="7">
    <location>
        <begin position="110"/>
        <end position="147"/>
    </location>
</feature>
<keyword evidence="6" id="KW-0539">Nucleus</keyword>
<dbReference type="SMART" id="SM00536">
    <property type="entry name" value="AXH"/>
    <property type="match status" value="1"/>
</dbReference>
<feature type="region of interest" description="Disordered" evidence="7">
    <location>
        <begin position="715"/>
        <end position="747"/>
    </location>
</feature>
<dbReference type="AlphaFoldDB" id="A0A9D4P2R6"/>
<dbReference type="EMBL" id="SDOV01000004">
    <property type="protein sequence ID" value="KAH7642604.1"/>
    <property type="molecule type" value="Genomic_DNA"/>
</dbReference>
<feature type="region of interest" description="Disordered" evidence="7">
    <location>
        <begin position="92"/>
        <end position="158"/>
    </location>
</feature>
<protein>
    <submittedName>
        <fullName evidence="9">Fam92b-like protein</fullName>
    </submittedName>
</protein>
<evidence type="ECO:0000256" key="5">
    <source>
        <dbReference type="ARBA" id="ARBA00023163"/>
    </source>
</evidence>
<evidence type="ECO:0000256" key="2">
    <source>
        <dbReference type="ARBA" id="ARBA00022491"/>
    </source>
</evidence>
<dbReference type="GO" id="GO:0003677">
    <property type="term" value="F:DNA binding"/>
    <property type="evidence" value="ECO:0007669"/>
    <property type="project" value="UniProtKB-KW"/>
</dbReference>
<dbReference type="PANTHER" id="PTHR13392:SF13">
    <property type="entry name" value="AXH DOMAIN-CONTAINING PROTEIN"/>
    <property type="match status" value="1"/>
</dbReference>
<dbReference type="InterPro" id="IPR043404">
    <property type="entry name" value="ATAXIN1-like"/>
</dbReference>
<proteinExistence type="predicted"/>